<dbReference type="Gene3D" id="3.40.190.10">
    <property type="entry name" value="Periplasmic binding protein-like II"/>
    <property type="match status" value="1"/>
</dbReference>
<reference evidence="1" key="1">
    <citation type="submission" date="2019-08" db="EMBL/GenBank/DDBJ databases">
        <authorList>
            <person name="Kucharzyk K."/>
            <person name="Murdoch R.W."/>
            <person name="Higgins S."/>
            <person name="Loffler F."/>
        </authorList>
    </citation>
    <scope>NUCLEOTIDE SEQUENCE</scope>
</reference>
<proteinExistence type="predicted"/>
<dbReference type="AlphaFoldDB" id="A0A645A6D8"/>
<accession>A0A645A6D8</accession>
<name>A0A645A6D8_9ZZZZ</name>
<protein>
    <submittedName>
        <fullName evidence="1">Uncharacterized protein</fullName>
    </submittedName>
</protein>
<organism evidence="1">
    <name type="scientific">bioreactor metagenome</name>
    <dbReference type="NCBI Taxonomy" id="1076179"/>
    <lineage>
        <taxon>unclassified sequences</taxon>
        <taxon>metagenomes</taxon>
        <taxon>ecological metagenomes</taxon>
    </lineage>
</organism>
<gene>
    <name evidence="1" type="ORF">SDC9_95467</name>
</gene>
<comment type="caution">
    <text evidence="1">The sequence shown here is derived from an EMBL/GenBank/DDBJ whole genome shotgun (WGS) entry which is preliminary data.</text>
</comment>
<sequence length="88" mass="9794">MIDKIQVIWRTDNIIPNDNVSFSTKMSPEMRTKISDALIQMGSSDDGLEILKNMGYEIGGFKPAEDSFYDAFRAALQASGIDITTMVK</sequence>
<dbReference type="Pfam" id="PF12974">
    <property type="entry name" value="Phosphonate-bd"/>
    <property type="match status" value="1"/>
</dbReference>
<evidence type="ECO:0000313" key="1">
    <source>
        <dbReference type="EMBL" id="MPM48740.1"/>
    </source>
</evidence>
<dbReference type="EMBL" id="VSSQ01012231">
    <property type="protein sequence ID" value="MPM48740.1"/>
    <property type="molecule type" value="Genomic_DNA"/>
</dbReference>